<dbReference type="AlphaFoldDB" id="A0A368U8D2"/>
<evidence type="ECO:0000313" key="9">
    <source>
        <dbReference type="Proteomes" id="UP000253204"/>
    </source>
</evidence>
<keyword evidence="2" id="KW-0223">Dioxygenase</keyword>
<evidence type="ECO:0000256" key="3">
    <source>
        <dbReference type="ARBA" id="ARBA00023002"/>
    </source>
</evidence>
<comment type="caution">
    <text evidence="8">The sequence shown here is derived from an EMBL/GenBank/DDBJ whole genome shotgun (WGS) entry which is preliminary data.</text>
</comment>
<comment type="cofactor">
    <cofactor evidence="1">
        <name>Fe(2+)</name>
        <dbReference type="ChEBI" id="CHEBI:29033"/>
    </cofactor>
</comment>
<dbReference type="Proteomes" id="UP000253204">
    <property type="component" value="Unassembled WGS sequence"/>
</dbReference>
<evidence type="ECO:0000256" key="4">
    <source>
        <dbReference type="ARBA" id="ARBA00023004"/>
    </source>
</evidence>
<evidence type="ECO:0000256" key="7">
    <source>
        <dbReference type="ARBA" id="ARBA00035045"/>
    </source>
</evidence>
<dbReference type="InterPro" id="IPR009770">
    <property type="entry name" value="HGLS"/>
</dbReference>
<keyword evidence="3" id="KW-0560">Oxidoreductase</keyword>
<dbReference type="GO" id="GO:0051213">
    <property type="term" value="F:dioxygenase activity"/>
    <property type="evidence" value="ECO:0007669"/>
    <property type="project" value="UniProtKB-KW"/>
</dbReference>
<dbReference type="EMBL" id="QPIJ01000003">
    <property type="protein sequence ID" value="RCV93360.1"/>
    <property type="molecule type" value="Genomic_DNA"/>
</dbReference>
<evidence type="ECO:0000256" key="6">
    <source>
        <dbReference type="ARBA" id="ARBA00035023"/>
    </source>
</evidence>
<accession>A0A368U8D2</accession>
<name>A0A368U8D2_9GAMM</name>
<proteinExistence type="inferred from homology"/>
<gene>
    <name evidence="8" type="ORF">DU506_03350</name>
</gene>
<dbReference type="Gene3D" id="3.10.180.50">
    <property type="match status" value="1"/>
</dbReference>
<evidence type="ECO:0000256" key="2">
    <source>
        <dbReference type="ARBA" id="ARBA00022964"/>
    </source>
</evidence>
<organism evidence="8 9">
    <name type="scientific">Vreelandella rituensis</name>
    <dbReference type="NCBI Taxonomy" id="2282306"/>
    <lineage>
        <taxon>Bacteria</taxon>
        <taxon>Pseudomonadati</taxon>
        <taxon>Pseudomonadota</taxon>
        <taxon>Gammaproteobacteria</taxon>
        <taxon>Oceanospirillales</taxon>
        <taxon>Halomonadaceae</taxon>
        <taxon>Vreelandella</taxon>
    </lineage>
</organism>
<evidence type="ECO:0000313" key="8">
    <source>
        <dbReference type="EMBL" id="RCV93360.1"/>
    </source>
</evidence>
<reference evidence="8 9" key="1">
    <citation type="submission" date="2018-07" db="EMBL/GenBank/DDBJ databases">
        <title>Halomonas rutogse sp. nov., isolated from Lake TangqianCo on Tibetan Plateau.</title>
        <authorList>
            <person name="Lu H."/>
            <person name="Xing P."/>
            <person name="Wu Q."/>
        </authorList>
    </citation>
    <scope>NUCLEOTIDE SEQUENCE [LARGE SCALE GENOMIC DNA]</scope>
    <source>
        <strain evidence="8 9">TQ8S</strain>
    </source>
</reference>
<keyword evidence="9" id="KW-1185">Reference proteome</keyword>
<dbReference type="EC" id="1.13.11.93" evidence="6"/>
<sequence length="255" mass="28507">MQRDEFVQQLWLDYVHAHPDISSLSLFSLPVPAEYFTLLTLNHGLFSSGALLTNLAHLGYRPVSKYAMADRGLLVHLLSPPDSGSWLVLAELQIGTLSRKPRQQLENLVSQAHPEDCRGQNLLSRGRPWPMPSWETYQSLYQAHPLAGWLAVMGPRLHHAGFNCETWGATLPELDQQLVQAGLKGNADRHNGIFPISPLLDYRFYPTTAQRLPFSDGDEHRVSLGGLALAEKRTGNAHGRVAELLFPHHTRCELA</sequence>
<evidence type="ECO:0000256" key="5">
    <source>
        <dbReference type="ARBA" id="ARBA00035013"/>
    </source>
</evidence>
<keyword evidence="4" id="KW-0408">Iron</keyword>
<comment type="similarity">
    <text evidence="5">Belongs to the 2-oxoadipate dioxygenase/decarboxylase family.</text>
</comment>
<evidence type="ECO:0000256" key="1">
    <source>
        <dbReference type="ARBA" id="ARBA00001954"/>
    </source>
</evidence>
<dbReference type="SMART" id="SM01150">
    <property type="entry name" value="DUF1338"/>
    <property type="match status" value="1"/>
</dbReference>
<dbReference type="OrthoDB" id="506370at2"/>
<dbReference type="RefSeq" id="WP_114485537.1">
    <property type="nucleotide sequence ID" value="NZ_CBCSHM010000042.1"/>
</dbReference>
<protein>
    <recommendedName>
        <fullName evidence="6">2-oxoadipate dioxygenase/decarboxylase</fullName>
        <ecNumber evidence="6">1.13.11.93</ecNumber>
    </recommendedName>
    <alternativeName>
        <fullName evidence="7">2-hydroxyglutarate synthase</fullName>
    </alternativeName>
</protein>